<reference evidence="15" key="1">
    <citation type="journal article" date="2021" name="PeerJ">
        <title>Extensive microbial diversity within the chicken gut microbiome revealed by metagenomics and culture.</title>
        <authorList>
            <person name="Gilroy R."/>
            <person name="Ravi A."/>
            <person name="Getino M."/>
            <person name="Pursley I."/>
            <person name="Horton D.L."/>
            <person name="Alikhan N.F."/>
            <person name="Baker D."/>
            <person name="Gharbi K."/>
            <person name="Hall N."/>
            <person name="Watson M."/>
            <person name="Adriaenssens E.M."/>
            <person name="Foster-Nyarko E."/>
            <person name="Jarju S."/>
            <person name="Secka A."/>
            <person name="Antonio M."/>
            <person name="Oren A."/>
            <person name="Chaudhuri R.R."/>
            <person name="La Ragione R."/>
            <person name="Hildebrand F."/>
            <person name="Pallen M.J."/>
        </authorList>
    </citation>
    <scope>NUCLEOTIDE SEQUENCE</scope>
    <source>
        <strain evidence="15">14324</strain>
    </source>
</reference>
<evidence type="ECO:0000256" key="12">
    <source>
        <dbReference type="NCBIfam" id="TIGR00416"/>
    </source>
</evidence>
<organism evidence="15 16">
    <name type="scientific">Candidatus Blautia faecigallinarum</name>
    <dbReference type="NCBI Taxonomy" id="2838488"/>
    <lineage>
        <taxon>Bacteria</taxon>
        <taxon>Bacillati</taxon>
        <taxon>Bacillota</taxon>
        <taxon>Clostridia</taxon>
        <taxon>Lachnospirales</taxon>
        <taxon>Lachnospiraceae</taxon>
        <taxon>Blautia</taxon>
    </lineage>
</organism>
<evidence type="ECO:0000256" key="8">
    <source>
        <dbReference type="ARBA" id="ARBA00023016"/>
    </source>
</evidence>
<evidence type="ECO:0000256" key="13">
    <source>
        <dbReference type="RuleBase" id="RU003555"/>
    </source>
</evidence>
<feature type="region of interest" description="Lon-protease-like" evidence="11">
    <location>
        <begin position="353"/>
        <end position="459"/>
    </location>
</feature>
<dbReference type="SUPFAM" id="SSF52540">
    <property type="entry name" value="P-loop containing nucleoside triphosphate hydrolases"/>
    <property type="match status" value="1"/>
</dbReference>
<dbReference type="PROSITE" id="PS50162">
    <property type="entry name" value="RECA_2"/>
    <property type="match status" value="1"/>
</dbReference>
<evidence type="ECO:0000256" key="2">
    <source>
        <dbReference type="ARBA" id="ARBA00022741"/>
    </source>
</evidence>
<comment type="domain">
    <text evidence="11">The middle region has homology to RecA with ATPase motifs including the RadA KNRFG motif, while the C-terminus is homologous to Lon protease.</text>
</comment>
<comment type="function">
    <text evidence="11">Plays a role in repairing double-strand DNA breaks, probably involving stabilizing or processing branched DNA or blocked replication forks.</text>
</comment>
<dbReference type="InterPro" id="IPR027417">
    <property type="entry name" value="P-loop_NTPase"/>
</dbReference>
<evidence type="ECO:0000256" key="11">
    <source>
        <dbReference type="HAMAP-Rule" id="MF_01498"/>
    </source>
</evidence>
<comment type="function">
    <text evidence="13">DNA-dependent ATPase involved in processing of recombination intermediates, plays a role in repairing DNA breaks. Stimulates the branch migration of RecA-mediated strand transfer reactions, allowing the 3' invading strand to extend heteroduplex DNA faster. Binds ssDNA in the presence of ADP but not other nucleotides, has ATPase activity that is stimulated by ssDNA and various branched DNA structures, but inhibited by SSB. Does not have RecA's homology-searching function.</text>
</comment>
<dbReference type="Gene3D" id="3.30.230.10">
    <property type="match status" value="1"/>
</dbReference>
<keyword evidence="5" id="KW-0378">Hydrolase</keyword>
<feature type="binding site" evidence="11">
    <location>
        <begin position="97"/>
        <end position="104"/>
    </location>
    <ligand>
        <name>ATP</name>
        <dbReference type="ChEBI" id="CHEBI:30616"/>
    </ligand>
</feature>
<proteinExistence type="inferred from homology"/>
<dbReference type="HAMAP" id="MF_01498">
    <property type="entry name" value="RadA_bact"/>
    <property type="match status" value="1"/>
</dbReference>
<feature type="short sequence motif" description="RadA KNRFG motif" evidence="11">
    <location>
        <begin position="254"/>
        <end position="258"/>
    </location>
</feature>
<reference evidence="15" key="2">
    <citation type="submission" date="2021-04" db="EMBL/GenBank/DDBJ databases">
        <authorList>
            <person name="Gilroy R."/>
        </authorList>
    </citation>
    <scope>NUCLEOTIDE SEQUENCE</scope>
    <source>
        <strain evidence="15">14324</strain>
    </source>
</reference>
<evidence type="ECO:0000313" key="15">
    <source>
        <dbReference type="EMBL" id="HIZ23117.1"/>
    </source>
</evidence>
<dbReference type="FunFam" id="3.40.50.300:FF:000050">
    <property type="entry name" value="DNA repair protein RadA"/>
    <property type="match status" value="1"/>
</dbReference>
<evidence type="ECO:0000256" key="1">
    <source>
        <dbReference type="ARBA" id="ARBA00022723"/>
    </source>
</evidence>
<evidence type="ECO:0000256" key="7">
    <source>
        <dbReference type="ARBA" id="ARBA00022840"/>
    </source>
</evidence>
<dbReference type="PANTHER" id="PTHR32472:SF10">
    <property type="entry name" value="DNA REPAIR PROTEIN RADA-LIKE PROTEIN"/>
    <property type="match status" value="1"/>
</dbReference>
<dbReference type="GO" id="GO:0000725">
    <property type="term" value="P:recombinational repair"/>
    <property type="evidence" value="ECO:0007669"/>
    <property type="project" value="UniProtKB-UniRule"/>
</dbReference>
<keyword evidence="9 11" id="KW-0238">DNA-binding</keyword>
<dbReference type="Pfam" id="PF13481">
    <property type="entry name" value="AAA_25"/>
    <property type="match status" value="1"/>
</dbReference>
<gene>
    <name evidence="11 15" type="primary">radA</name>
    <name evidence="15" type="ORF">IAA21_10035</name>
</gene>
<dbReference type="AlphaFoldDB" id="A0A9D2IUP1"/>
<dbReference type="GO" id="GO:0005829">
    <property type="term" value="C:cytosol"/>
    <property type="evidence" value="ECO:0007669"/>
    <property type="project" value="TreeGrafter"/>
</dbReference>
<dbReference type="InterPro" id="IPR041166">
    <property type="entry name" value="Rubredoxin_2"/>
</dbReference>
<evidence type="ECO:0000256" key="9">
    <source>
        <dbReference type="ARBA" id="ARBA00023125"/>
    </source>
</evidence>
<dbReference type="InterPro" id="IPR020588">
    <property type="entry name" value="RecA_ATP-bd"/>
</dbReference>
<dbReference type="SMART" id="SM00382">
    <property type="entry name" value="AAA"/>
    <property type="match status" value="1"/>
</dbReference>
<dbReference type="InterPro" id="IPR003593">
    <property type="entry name" value="AAA+_ATPase"/>
</dbReference>
<keyword evidence="6 13" id="KW-0862">Zinc</keyword>
<dbReference type="GO" id="GO:0008270">
    <property type="term" value="F:zinc ion binding"/>
    <property type="evidence" value="ECO:0007669"/>
    <property type="project" value="UniProtKB-KW"/>
</dbReference>
<dbReference type="InterPro" id="IPR004504">
    <property type="entry name" value="DNA_repair_RadA"/>
</dbReference>
<dbReference type="Pfam" id="PF13541">
    <property type="entry name" value="ChlI"/>
    <property type="match status" value="1"/>
</dbReference>
<protein>
    <recommendedName>
        <fullName evidence="11 12">DNA repair protein RadA</fullName>
    </recommendedName>
</protein>
<name>A0A9D2IUP1_9FIRM</name>
<dbReference type="GO" id="GO:0140664">
    <property type="term" value="F:ATP-dependent DNA damage sensor activity"/>
    <property type="evidence" value="ECO:0007669"/>
    <property type="project" value="InterPro"/>
</dbReference>
<keyword evidence="10 11" id="KW-0234">DNA repair</keyword>
<feature type="domain" description="RecA family profile 1" evidence="14">
    <location>
        <begin position="68"/>
        <end position="217"/>
    </location>
</feature>
<dbReference type="NCBIfam" id="TIGR00416">
    <property type="entry name" value="sms"/>
    <property type="match status" value="1"/>
</dbReference>
<keyword evidence="2 11" id="KW-0547">Nucleotide-binding</keyword>
<keyword evidence="4 13" id="KW-0863">Zinc-finger</keyword>
<dbReference type="PANTHER" id="PTHR32472">
    <property type="entry name" value="DNA REPAIR PROTEIN RADA"/>
    <property type="match status" value="1"/>
</dbReference>
<dbReference type="GO" id="GO:0016787">
    <property type="term" value="F:hydrolase activity"/>
    <property type="evidence" value="ECO:0007669"/>
    <property type="project" value="UniProtKB-KW"/>
</dbReference>
<dbReference type="GO" id="GO:0003684">
    <property type="term" value="F:damaged DNA binding"/>
    <property type="evidence" value="ECO:0007669"/>
    <property type="project" value="InterPro"/>
</dbReference>
<keyword evidence="1 11" id="KW-0479">Metal-binding</keyword>
<evidence type="ECO:0000256" key="6">
    <source>
        <dbReference type="ARBA" id="ARBA00022833"/>
    </source>
</evidence>
<evidence type="ECO:0000313" key="16">
    <source>
        <dbReference type="Proteomes" id="UP000824041"/>
    </source>
</evidence>
<dbReference type="GO" id="GO:0005524">
    <property type="term" value="F:ATP binding"/>
    <property type="evidence" value="ECO:0007669"/>
    <property type="project" value="UniProtKB-UniRule"/>
</dbReference>
<dbReference type="SUPFAM" id="SSF54211">
    <property type="entry name" value="Ribosomal protein S5 domain 2-like"/>
    <property type="match status" value="1"/>
</dbReference>
<keyword evidence="8 11" id="KW-0346">Stress response</keyword>
<evidence type="ECO:0000256" key="4">
    <source>
        <dbReference type="ARBA" id="ARBA00022771"/>
    </source>
</evidence>
<evidence type="ECO:0000256" key="3">
    <source>
        <dbReference type="ARBA" id="ARBA00022763"/>
    </source>
</evidence>
<keyword evidence="3 11" id="KW-0227">DNA damage</keyword>
<dbReference type="Gene3D" id="3.40.50.300">
    <property type="entry name" value="P-loop containing nucleotide triphosphate hydrolases"/>
    <property type="match status" value="1"/>
</dbReference>
<evidence type="ECO:0000256" key="5">
    <source>
        <dbReference type="ARBA" id="ARBA00022801"/>
    </source>
</evidence>
<comment type="similarity">
    <text evidence="11 13">Belongs to the RecA family. RadA subfamily.</text>
</comment>
<evidence type="ECO:0000256" key="10">
    <source>
        <dbReference type="ARBA" id="ARBA00023204"/>
    </source>
</evidence>
<dbReference type="Pfam" id="PF18073">
    <property type="entry name" value="Zn_ribbon_LapB"/>
    <property type="match status" value="1"/>
</dbReference>
<evidence type="ECO:0000259" key="14">
    <source>
        <dbReference type="PROSITE" id="PS50162"/>
    </source>
</evidence>
<dbReference type="InterPro" id="IPR014721">
    <property type="entry name" value="Ribsml_uS5_D2-typ_fold_subgr"/>
</dbReference>
<dbReference type="Proteomes" id="UP000824041">
    <property type="component" value="Unassembled WGS sequence"/>
</dbReference>
<accession>A0A9D2IUP1</accession>
<comment type="caution">
    <text evidence="15">The sequence shown here is derived from an EMBL/GenBank/DDBJ whole genome shotgun (WGS) entry which is preliminary data.</text>
</comment>
<keyword evidence="7 11" id="KW-0067">ATP-binding</keyword>
<sequence length="459" mass="50038">MLKNKKTVFFCQECGYESSKWMGQCPGCKAWNTFVEETVSTVKKSQGSGKAYEKKQGPVLLSDIRLSEEERQTTNIGELDRVLGGGIVPGSLVLVGGDPGIGKSTLLLQVCRNLAQKGQKVLYISGEESLRQIKLRAERIGKFNENLKLLCETNLENIRGVLEREKPDTVVIDSIQTMFHEEVSSAPGSVSQVRESTNILMQIAKGMGISIFIVGHVTKEGNVAGPRVLEHMVDTVLYFEGDRHASYRILRAVKNRFGSTNEIGVFEMRHTGLEEVQNPSEFMLNGRPADSSGSIVSCSMEGTRPILVEIQALVCQSSFGIPRRTAVGTDFNRVNLLMAVLEKKVGIHLAASDAYVNIAGGMKMTEPAIDLAIALAVVSSAKDIVIPDTVMAFGEIGLSGEVRAVSMAGQRVAEAKKLGFHTVILPEVCRTSVGKETDMTLLYAARIQDAISYIRKIQP</sequence>
<dbReference type="PRINTS" id="PR01874">
    <property type="entry name" value="DNAREPAIRADA"/>
</dbReference>
<dbReference type="InterPro" id="IPR020568">
    <property type="entry name" value="Ribosomal_Su5_D2-typ_SF"/>
</dbReference>
<dbReference type="CDD" id="cd01121">
    <property type="entry name" value="RadA_SMS_N"/>
    <property type="match status" value="1"/>
</dbReference>
<dbReference type="EMBL" id="DXBU01000136">
    <property type="protein sequence ID" value="HIZ23117.1"/>
    <property type="molecule type" value="Genomic_DNA"/>
</dbReference>